<dbReference type="Pfam" id="PF13476">
    <property type="entry name" value="AAA_23"/>
    <property type="match status" value="1"/>
</dbReference>
<dbReference type="GO" id="GO:0006302">
    <property type="term" value="P:double-strand break repair"/>
    <property type="evidence" value="ECO:0007669"/>
    <property type="project" value="InterPro"/>
</dbReference>
<accession>F4QF78</accession>
<dbReference type="PANTHER" id="PTHR32114:SF2">
    <property type="entry name" value="ABC TRANSPORTER ABCH.3"/>
    <property type="match status" value="1"/>
</dbReference>
<feature type="region of interest" description="Disordered" evidence="2">
    <location>
        <begin position="343"/>
        <end position="365"/>
    </location>
</feature>
<dbReference type="SUPFAM" id="SSF56300">
    <property type="entry name" value="Metallo-dependent phosphatases"/>
    <property type="match status" value="1"/>
</dbReference>
<dbReference type="Gene3D" id="3.60.21.10">
    <property type="match status" value="1"/>
</dbReference>
<evidence type="ECO:0000256" key="2">
    <source>
        <dbReference type="SAM" id="MobiDB-lite"/>
    </source>
</evidence>
<proteinExistence type="predicted"/>
<dbReference type="InterPro" id="IPR029052">
    <property type="entry name" value="Metallo-depent_PP-like"/>
</dbReference>
<sequence length="1085" mass="124156">MNRLLLSSSKSLSCVNQVRLVNTNTTTNVLVGQRNYSSSSNKPSTEWKKLLFTDLHVSSKTLDRTIDVLSRVRDLSTSKGLPVVFLGDFWHQRNIVQVRHIDALLKEFDRWKKDGVDAIFIPGNHDQVSVDGIIHGIEFFRLFDNIQVATDPIINEQEKCAYLPWRESNSAQNQLFKDLVEQQGGIDNAKDWTVFAHAELKGATSNGGYLSSGKVDASLLSSLRATYCGHYHKRQLIGNNSWYIGSPYQQNFGEMNDPHGVAIVSSHSIQPQFINFDDTPKHWRLTYPQDFKSTLSLSSKVQKNDIVEIRATKESMKSNEFINTLESLPPLLDIRRVMINQESNNNNNNSIPSSSSSSSSSTSSTFSTTFDISKLKEKYNNNHKSLDDFIIEYVKLKQPTLDSINNEEMVKKGMDVLDLVKDTMIRPMGRKVSIKEIEVTDFCSITGPLTLSLSDYRMLMIRGQMGSGKSSLFESMVWAIYGNTSPRKQASSSSSIKGDEVINDRAKMCKVTVRLQVDGRDISITRSKTRGKGAKVEINGLDATLRQGVSDQQSLINNIIGLDYDLFRMCVYMGQGSISNFVTDSDRRRKELLSRAFSLGLCIPAHKIAKEQRKKQENLVTELETKLNRMTAQLSTWTDIDYEESTLEWDSNRQTRVKRIENQLEKEKRELEELDIQNNLKKQQQQEIQEQRDELLNDMKHLDLERKEYQEEYHRRHTMTHKRLFNNEFKVGNINKEIAELQKSKKHLEKHSKQGLDNVQCGECGQLIDQSLQLTKMETLQQRVKEKQSELADLDNQKLSIDQEIDALNLENRTTMTGFGKTSERINASLQQLKIQEGNFGYRIEFSQRTIEDLTRQKQALENEVNPFESQSKARMAQIDKLQQDSTNLQNNIETESRELDRLVFWERAFGSDGISVMVLNSVVKEIENYANEYLSILSKGKLFTSLSISNTRDENGHDDIDNGDLSLQVYEIDDNDKGRITERSFYSLSGGQRRCVELSYSPFALSEVIFNHVGSRITTLVVDELTNHLDQTIKPVICDLLRNHLKEKDSIVVIDHDQSVQSEFDNVLNLQFNDLNNKHQFVEI</sequence>
<feature type="domain" description="Rad50/SbcC-type AAA" evidence="4">
    <location>
        <begin position="448"/>
        <end position="698"/>
    </location>
</feature>
<dbReference type="InterPro" id="IPR027417">
    <property type="entry name" value="P-loop_NTPase"/>
</dbReference>
<evidence type="ECO:0000259" key="3">
    <source>
        <dbReference type="Pfam" id="PF00149"/>
    </source>
</evidence>
<evidence type="ECO:0000313" key="5">
    <source>
        <dbReference type="EMBL" id="EGG14232.1"/>
    </source>
</evidence>
<evidence type="ECO:0000313" key="6">
    <source>
        <dbReference type="Proteomes" id="UP000007797"/>
    </source>
</evidence>
<name>F4QF78_CACFS</name>
<feature type="domain" description="Calcineurin-like phosphoesterase" evidence="3">
    <location>
        <begin position="50"/>
        <end position="233"/>
    </location>
</feature>
<dbReference type="InterPro" id="IPR004843">
    <property type="entry name" value="Calcineurin-like_PHP"/>
</dbReference>
<dbReference type="Pfam" id="PF00149">
    <property type="entry name" value="Metallophos"/>
    <property type="match status" value="1"/>
</dbReference>
<evidence type="ECO:0000259" key="4">
    <source>
        <dbReference type="Pfam" id="PF13476"/>
    </source>
</evidence>
<dbReference type="STRING" id="1054147.F4QF78"/>
<dbReference type="EMBL" id="GL883029">
    <property type="protein sequence ID" value="EGG14232.1"/>
    <property type="molecule type" value="Genomic_DNA"/>
</dbReference>
<dbReference type="SUPFAM" id="SSF52540">
    <property type="entry name" value="P-loop containing nucleoside triphosphate hydrolases"/>
    <property type="match status" value="1"/>
</dbReference>
<dbReference type="Gene3D" id="3.40.50.300">
    <property type="entry name" value="P-loop containing nucleotide triphosphate hydrolases"/>
    <property type="match status" value="2"/>
</dbReference>
<evidence type="ECO:0000256" key="1">
    <source>
        <dbReference type="SAM" id="Coils"/>
    </source>
</evidence>
<dbReference type="KEGG" id="dfa:DFA_12002"/>
<dbReference type="OMA" id="WHARGAI"/>
<dbReference type="AlphaFoldDB" id="F4QF78"/>
<feature type="coiled-coil region" evidence="1">
    <location>
        <begin position="606"/>
        <end position="811"/>
    </location>
</feature>
<dbReference type="RefSeq" id="XP_004350941.1">
    <property type="nucleotide sequence ID" value="XM_004350889.1"/>
</dbReference>
<organism evidence="5 6">
    <name type="scientific">Cavenderia fasciculata</name>
    <name type="common">Slime mold</name>
    <name type="synonym">Dictyostelium fasciculatum</name>
    <dbReference type="NCBI Taxonomy" id="261658"/>
    <lineage>
        <taxon>Eukaryota</taxon>
        <taxon>Amoebozoa</taxon>
        <taxon>Evosea</taxon>
        <taxon>Eumycetozoa</taxon>
        <taxon>Dictyostelia</taxon>
        <taxon>Acytosteliales</taxon>
        <taxon>Cavenderiaceae</taxon>
        <taxon>Cavenderia</taxon>
    </lineage>
</organism>
<keyword evidence="1" id="KW-0175">Coiled coil</keyword>
<protein>
    <submittedName>
        <fullName evidence="5">Non-transporter ABC protein</fullName>
    </submittedName>
</protein>
<dbReference type="InterPro" id="IPR038729">
    <property type="entry name" value="Rad50/SbcC_AAA"/>
</dbReference>
<gene>
    <name evidence="5" type="primary">abcH3</name>
    <name evidence="5" type="ORF">DFA_12002</name>
</gene>
<dbReference type="OrthoDB" id="18797at2759"/>
<dbReference type="Proteomes" id="UP000007797">
    <property type="component" value="Unassembled WGS sequence"/>
</dbReference>
<reference evidence="6" key="1">
    <citation type="journal article" date="2011" name="Genome Res.">
        <title>Phylogeny-wide analysis of social amoeba genomes highlights ancient origins for complex intercellular communication.</title>
        <authorList>
            <person name="Heidel A.J."/>
            <person name="Lawal H.M."/>
            <person name="Felder M."/>
            <person name="Schilde C."/>
            <person name="Helps N.R."/>
            <person name="Tunggal B."/>
            <person name="Rivero F."/>
            <person name="John U."/>
            <person name="Schleicher M."/>
            <person name="Eichinger L."/>
            <person name="Platzer M."/>
            <person name="Noegel A.A."/>
            <person name="Schaap P."/>
            <person name="Gloeckner G."/>
        </authorList>
    </citation>
    <scope>NUCLEOTIDE SEQUENCE [LARGE SCALE GENOMIC DNA]</scope>
    <source>
        <strain evidence="6">SH3</strain>
    </source>
</reference>
<dbReference type="GeneID" id="14865736"/>
<dbReference type="GO" id="GO:0016887">
    <property type="term" value="F:ATP hydrolysis activity"/>
    <property type="evidence" value="ECO:0007669"/>
    <property type="project" value="InterPro"/>
</dbReference>
<dbReference type="PANTHER" id="PTHR32114">
    <property type="entry name" value="ABC TRANSPORTER ABCH.3"/>
    <property type="match status" value="1"/>
</dbReference>
<keyword evidence="6" id="KW-1185">Reference proteome</keyword>
<feature type="coiled-coil region" evidence="1">
    <location>
        <begin position="844"/>
        <end position="899"/>
    </location>
</feature>